<keyword evidence="2" id="KW-1185">Reference proteome</keyword>
<comment type="caution">
    <text evidence="1">The sequence shown here is derived from an EMBL/GenBank/DDBJ whole genome shotgun (WGS) entry which is preliminary data.</text>
</comment>
<proteinExistence type="predicted"/>
<dbReference type="Proteomes" id="UP001476798">
    <property type="component" value="Unassembled WGS sequence"/>
</dbReference>
<organism evidence="1 2">
    <name type="scientific">Goodea atripinnis</name>
    <dbReference type="NCBI Taxonomy" id="208336"/>
    <lineage>
        <taxon>Eukaryota</taxon>
        <taxon>Metazoa</taxon>
        <taxon>Chordata</taxon>
        <taxon>Craniata</taxon>
        <taxon>Vertebrata</taxon>
        <taxon>Euteleostomi</taxon>
        <taxon>Actinopterygii</taxon>
        <taxon>Neopterygii</taxon>
        <taxon>Teleostei</taxon>
        <taxon>Neoteleostei</taxon>
        <taxon>Acanthomorphata</taxon>
        <taxon>Ovalentaria</taxon>
        <taxon>Atherinomorphae</taxon>
        <taxon>Cyprinodontiformes</taxon>
        <taxon>Goodeidae</taxon>
        <taxon>Goodea</taxon>
    </lineage>
</organism>
<reference evidence="1 2" key="1">
    <citation type="submission" date="2021-06" db="EMBL/GenBank/DDBJ databases">
        <authorList>
            <person name="Palmer J.M."/>
        </authorList>
    </citation>
    <scope>NUCLEOTIDE SEQUENCE [LARGE SCALE GENOMIC DNA]</scope>
    <source>
        <strain evidence="1 2">GA_2019</strain>
        <tissue evidence="1">Muscle</tissue>
    </source>
</reference>
<name>A0ABV0N7X3_9TELE</name>
<accession>A0ABV0N7X3</accession>
<evidence type="ECO:0000313" key="1">
    <source>
        <dbReference type="EMBL" id="MEQ2167400.1"/>
    </source>
</evidence>
<sequence>MVGFEGHKPSMETTEQEVFSHLCPLLPVIMALFKQMFEMAFRCNVILRSCFVFFPLSTRFQTVINTMCGFGVQTQKYLDANKSIYPVGCADRAVMWIESHLLLVGALTLGLALPQVTPHTHVLNSCYA</sequence>
<evidence type="ECO:0000313" key="2">
    <source>
        <dbReference type="Proteomes" id="UP001476798"/>
    </source>
</evidence>
<dbReference type="EMBL" id="JAHRIO010030141">
    <property type="protein sequence ID" value="MEQ2167400.1"/>
    <property type="molecule type" value="Genomic_DNA"/>
</dbReference>
<gene>
    <name evidence="1" type="ORF">GOODEAATRI_003878</name>
</gene>
<protein>
    <submittedName>
        <fullName evidence="1">Uncharacterized protein</fullName>
    </submittedName>
</protein>